<evidence type="ECO:0000313" key="2">
    <source>
        <dbReference type="EMBL" id="JAE02661.1"/>
    </source>
</evidence>
<evidence type="ECO:0000256" key="1">
    <source>
        <dbReference type="SAM" id="MobiDB-lite"/>
    </source>
</evidence>
<protein>
    <submittedName>
        <fullName evidence="2">Uncharacterized protein</fullName>
    </submittedName>
</protein>
<accession>A0A0A9EXT4</accession>
<reference evidence="2" key="1">
    <citation type="submission" date="2014-09" db="EMBL/GenBank/DDBJ databases">
        <authorList>
            <person name="Magalhaes I.L.F."/>
            <person name="Oliveira U."/>
            <person name="Santos F.R."/>
            <person name="Vidigal T.H.D.A."/>
            <person name="Brescovit A.D."/>
            <person name="Santos A.J."/>
        </authorList>
    </citation>
    <scope>NUCLEOTIDE SEQUENCE</scope>
    <source>
        <tissue evidence="2">Shoot tissue taken approximately 20 cm above the soil surface</tissue>
    </source>
</reference>
<organism evidence="2">
    <name type="scientific">Arundo donax</name>
    <name type="common">Giant reed</name>
    <name type="synonym">Donax arundinaceus</name>
    <dbReference type="NCBI Taxonomy" id="35708"/>
    <lineage>
        <taxon>Eukaryota</taxon>
        <taxon>Viridiplantae</taxon>
        <taxon>Streptophyta</taxon>
        <taxon>Embryophyta</taxon>
        <taxon>Tracheophyta</taxon>
        <taxon>Spermatophyta</taxon>
        <taxon>Magnoliopsida</taxon>
        <taxon>Liliopsida</taxon>
        <taxon>Poales</taxon>
        <taxon>Poaceae</taxon>
        <taxon>PACMAD clade</taxon>
        <taxon>Arundinoideae</taxon>
        <taxon>Arundineae</taxon>
        <taxon>Arundo</taxon>
    </lineage>
</organism>
<dbReference type="EMBL" id="GBRH01195235">
    <property type="protein sequence ID" value="JAE02661.1"/>
    <property type="molecule type" value="Transcribed_RNA"/>
</dbReference>
<feature type="compositionally biased region" description="Low complexity" evidence="1">
    <location>
        <begin position="8"/>
        <end position="25"/>
    </location>
</feature>
<reference evidence="2" key="2">
    <citation type="journal article" date="2015" name="Data Brief">
        <title>Shoot transcriptome of the giant reed, Arundo donax.</title>
        <authorList>
            <person name="Barrero R.A."/>
            <person name="Guerrero F.D."/>
            <person name="Moolhuijzen P."/>
            <person name="Goolsby J.A."/>
            <person name="Tidwell J."/>
            <person name="Bellgard S.E."/>
            <person name="Bellgard M.I."/>
        </authorList>
    </citation>
    <scope>NUCLEOTIDE SEQUENCE</scope>
    <source>
        <tissue evidence="2">Shoot tissue taken approximately 20 cm above the soil surface</tissue>
    </source>
</reference>
<sequence>MVPVKHASSSSYSLPLSIQPPLSKSNLKSNRLYSRGGTSDDHHAILKLLGGIATTEQGKQQHTL</sequence>
<name>A0A0A9EXT4_ARUDO</name>
<proteinExistence type="predicted"/>
<feature type="region of interest" description="Disordered" evidence="1">
    <location>
        <begin position="1"/>
        <end position="39"/>
    </location>
</feature>
<dbReference type="AlphaFoldDB" id="A0A0A9EXT4"/>